<dbReference type="Proteomes" id="UP000298274">
    <property type="component" value="Chromosome"/>
</dbReference>
<organism evidence="1 2">
    <name type="scientific">Pseudomonas veronii</name>
    <dbReference type="NCBI Taxonomy" id="76761"/>
    <lineage>
        <taxon>Bacteria</taxon>
        <taxon>Pseudomonadati</taxon>
        <taxon>Pseudomonadota</taxon>
        <taxon>Gammaproteobacteria</taxon>
        <taxon>Pseudomonadales</taxon>
        <taxon>Pseudomonadaceae</taxon>
        <taxon>Pseudomonas</taxon>
    </lineage>
</organism>
<protein>
    <submittedName>
        <fullName evidence="1">Uncharacterized protein</fullName>
    </submittedName>
</protein>
<evidence type="ECO:0000313" key="1">
    <source>
        <dbReference type="EMBL" id="QCG67331.3"/>
    </source>
</evidence>
<dbReference type="Pfam" id="PF14354">
    <property type="entry name" value="Lar_restr_allev"/>
    <property type="match status" value="1"/>
</dbReference>
<gene>
    <name evidence="1" type="ORF">E4167_23410</name>
</gene>
<sequence>MSEPIKMSPCAFCGGPPVTIITTTLFPRQHVDRVADYGEDGLSVEARVYCHECGAGGETAEDEICDAESYDDVMLDAIGKWNLRDKRHADLYESSDRAGRNLYPRADA</sequence>
<proteinExistence type="predicted"/>
<dbReference type="AlphaFoldDB" id="A0A4P7Y8G2"/>
<name>A0A4P7Y8G2_PSEVE</name>
<dbReference type="EMBL" id="CP039631">
    <property type="protein sequence ID" value="QCG67331.3"/>
    <property type="molecule type" value="Genomic_DNA"/>
</dbReference>
<accession>A0A4P7Y8G2</accession>
<dbReference type="RefSeq" id="WP_141123444.1">
    <property type="nucleotide sequence ID" value="NZ_CP039631.3"/>
</dbReference>
<evidence type="ECO:0000313" key="2">
    <source>
        <dbReference type="Proteomes" id="UP000298274"/>
    </source>
</evidence>
<reference evidence="2" key="1">
    <citation type="submission" date="2019-04" db="EMBL/GenBank/DDBJ databases">
        <title>Complete genome sequence of Pseudomonas veronii strain PVy, a versatile degrader capable of using multiple contaminants as sole carbon sources.</title>
        <authorList>
            <person name="Lopez-Echartea E."/>
            <person name="Ridl J."/>
            <person name="Pajer P."/>
            <person name="Strejcek M."/>
            <person name="Suman J."/>
            <person name="Uhlik O."/>
        </authorList>
    </citation>
    <scope>NUCLEOTIDE SEQUENCE [LARGE SCALE GENOMIC DNA]</scope>
    <source>
        <strain evidence="2">Pvy</strain>
    </source>
</reference>